<dbReference type="InterPro" id="IPR000212">
    <property type="entry name" value="DNA_helicase_UvrD/REP"/>
</dbReference>
<sequence length="740" mass="82689">MEYVAGSLALENNVAANQIGAFLSRALEGAAGQIGYKQPTVGVRDKTDVPTFIIMSPDFGIVLIDVLDEKLTSIDDSGEFFNLANGTSIYSRDIVLDNFFQEVENRLKKESKVYDRKSRRLYINISRAIVFYHNAKAELSSISGVGDFLSQVIAIDEVNDHIVGFLEANRQPTQLPTDVLDACIAALEGTAAYDWSKKAPPVSSPVTKDDFIRVSMNTTFKLDQTQRRIAMQIPGGPQRIRGLAGTGKTVILSLKAALTHKDFPEFRILFLFNTQSMYREIRRKISDYYIPEAKQNPNWERLEVLHAWGGRNQPGLYSQVCANYGYRPETFSEVRGASDALGDIYKRFLSKHRLNLRPVYDLILIDEAQDFSSPIFETAFLLCKDPKRIVWAYDEFQTMTDLRMPAPEDLFGYAEDGSPNISSEALEGTYPGGIEKDFILPNSYRNPRISLVAAHGLALGLRRPQGIIDMLDHRRDWEALGYEVQQPTVKSTFEPGDEIVLERPERNSKNTLENLIRGSGFDDKSLVEFNEYQNRVEEITAIAQKIQGLVVQDGVSADEIIVVSLAVGSCKNDFSFLRSLLTEMGIRSIMPGFIEAPSQFKEPGAVTLSTPFRAKGNEANIVFVMGTEVVVGDATFRMRNALFVGMTRSRGWTYMSGLSGGAGALKAELDSLLSSYPVLQFAYPSEEELRRRRIILNKDDGDIAKKQAILSEMMVSDEELLIEMLKNNPDLLKKLGATQS</sequence>
<evidence type="ECO:0000256" key="1">
    <source>
        <dbReference type="ARBA" id="ARBA00034923"/>
    </source>
</evidence>
<reference evidence="3" key="3">
    <citation type="submission" date="2021-08" db="EMBL/GenBank/DDBJ databases">
        <authorList>
            <person name="Tani A."/>
            <person name="Ola A."/>
            <person name="Ogura Y."/>
            <person name="Katsura K."/>
            <person name="Hayashi T."/>
        </authorList>
    </citation>
    <scope>NUCLEOTIDE SEQUENCE</scope>
    <source>
        <strain evidence="3">DSM 22415</strain>
    </source>
</reference>
<dbReference type="PANTHER" id="PTHR11070">
    <property type="entry name" value="UVRD / RECB / PCRA DNA HELICASE FAMILY MEMBER"/>
    <property type="match status" value="1"/>
</dbReference>
<protein>
    <recommendedName>
        <fullName evidence="1">DNA 3'-5' helicase II</fullName>
    </recommendedName>
</protein>
<evidence type="ECO:0000313" key="6">
    <source>
        <dbReference type="Proteomes" id="UP001055303"/>
    </source>
</evidence>
<dbReference type="EMBL" id="CABFVH010000057">
    <property type="protein sequence ID" value="VUF15503.1"/>
    <property type="molecule type" value="Genomic_DNA"/>
</dbReference>
<dbReference type="Proteomes" id="UP001055303">
    <property type="component" value="Unassembled WGS sequence"/>
</dbReference>
<accession>A0A564G4Q7</accession>
<evidence type="ECO:0000259" key="2">
    <source>
        <dbReference type="Pfam" id="PF13538"/>
    </source>
</evidence>
<dbReference type="InterPro" id="IPR027417">
    <property type="entry name" value="P-loop_NTPase"/>
</dbReference>
<dbReference type="SUPFAM" id="SSF52540">
    <property type="entry name" value="P-loop containing nucleoside triphosphate hydrolases"/>
    <property type="match status" value="1"/>
</dbReference>
<name>A0A564G4Q7_9HYPH</name>
<dbReference type="InterPro" id="IPR027785">
    <property type="entry name" value="UvrD-like_helicase_C"/>
</dbReference>
<reference evidence="3" key="2">
    <citation type="journal article" date="2021" name="Front. Microbiol.">
        <title>Comprehensive Comparative Genomics and Phenotyping of Methylobacterium Species.</title>
        <authorList>
            <person name="Alessa O."/>
            <person name="Ogura Y."/>
            <person name="Fujitani Y."/>
            <person name="Takami H."/>
            <person name="Hayashi T."/>
            <person name="Sahin N."/>
            <person name="Tani A."/>
        </authorList>
    </citation>
    <scope>NUCLEOTIDE SEQUENCE</scope>
    <source>
        <strain evidence="3">DSM 22415</strain>
    </source>
</reference>
<organism evidence="4 5">
    <name type="scientific">Methylobacterium dankookense</name>
    <dbReference type="NCBI Taxonomy" id="560405"/>
    <lineage>
        <taxon>Bacteria</taxon>
        <taxon>Pseudomonadati</taxon>
        <taxon>Pseudomonadota</taxon>
        <taxon>Alphaproteobacteria</taxon>
        <taxon>Hyphomicrobiales</taxon>
        <taxon>Methylobacteriaceae</taxon>
        <taxon>Methylobacterium</taxon>
    </lineage>
</organism>
<dbReference type="EMBL" id="BPQI01000108">
    <property type="protein sequence ID" value="GJD57589.1"/>
    <property type="molecule type" value="Genomic_DNA"/>
</dbReference>
<reference evidence="4 5" key="1">
    <citation type="submission" date="2019-06" db="EMBL/GenBank/DDBJ databases">
        <authorList>
            <person name="Rodrigo-Torres L."/>
            <person name="Arahal R. D."/>
            <person name="Lucena T."/>
        </authorList>
    </citation>
    <scope>NUCLEOTIDE SEQUENCE [LARGE SCALE GENOMIC DNA]</scope>
    <source>
        <strain evidence="4 5">SW08-7</strain>
    </source>
</reference>
<dbReference type="OrthoDB" id="7066673at2"/>
<dbReference type="GO" id="GO:0003677">
    <property type="term" value="F:DNA binding"/>
    <property type="evidence" value="ECO:0007669"/>
    <property type="project" value="InterPro"/>
</dbReference>
<evidence type="ECO:0000313" key="5">
    <source>
        <dbReference type="Proteomes" id="UP000401717"/>
    </source>
</evidence>
<dbReference type="Gene3D" id="3.40.50.300">
    <property type="entry name" value="P-loop containing nucleotide triphosphate hydrolases"/>
    <property type="match status" value="2"/>
</dbReference>
<dbReference type="PANTHER" id="PTHR11070:SF2">
    <property type="entry name" value="ATP-DEPENDENT DNA HELICASE SRS2"/>
    <property type="match status" value="1"/>
</dbReference>
<evidence type="ECO:0000313" key="4">
    <source>
        <dbReference type="EMBL" id="VUF15503.1"/>
    </source>
</evidence>
<dbReference type="AlphaFoldDB" id="A0A564G4Q7"/>
<feature type="domain" description="UvrD-like helicase C-terminal" evidence="2">
    <location>
        <begin position="607"/>
        <end position="655"/>
    </location>
</feature>
<dbReference type="GO" id="GO:0005524">
    <property type="term" value="F:ATP binding"/>
    <property type="evidence" value="ECO:0007669"/>
    <property type="project" value="InterPro"/>
</dbReference>
<dbReference type="Pfam" id="PF13538">
    <property type="entry name" value="UvrD_C_2"/>
    <property type="match status" value="1"/>
</dbReference>
<proteinExistence type="predicted"/>
<dbReference type="RefSeq" id="WP_144768150.1">
    <property type="nucleotide sequence ID" value="NZ_BPQI01000108.1"/>
</dbReference>
<keyword evidence="6" id="KW-1185">Reference proteome</keyword>
<dbReference type="GO" id="GO:0000725">
    <property type="term" value="P:recombinational repair"/>
    <property type="evidence" value="ECO:0007669"/>
    <property type="project" value="TreeGrafter"/>
</dbReference>
<dbReference type="GO" id="GO:0043138">
    <property type="term" value="F:3'-5' DNA helicase activity"/>
    <property type="evidence" value="ECO:0007669"/>
    <property type="project" value="TreeGrafter"/>
</dbReference>
<dbReference type="Proteomes" id="UP000401717">
    <property type="component" value="Unassembled WGS sequence"/>
</dbReference>
<evidence type="ECO:0000313" key="3">
    <source>
        <dbReference type="EMBL" id="GJD57589.1"/>
    </source>
</evidence>
<gene>
    <name evidence="3" type="ORF">IFDJLNFL_3493</name>
    <name evidence="4" type="ORF">MTDSW087_05244</name>
</gene>